<evidence type="ECO:0000313" key="3">
    <source>
        <dbReference type="Proteomes" id="UP000289738"/>
    </source>
</evidence>
<dbReference type="AlphaFoldDB" id="A0A445EUC3"/>
<gene>
    <name evidence="2" type="ORF">Ahy_A01g003943</name>
</gene>
<name>A0A445EUC3_ARAHY</name>
<reference evidence="2 3" key="1">
    <citation type="submission" date="2019-01" db="EMBL/GenBank/DDBJ databases">
        <title>Sequencing of cultivated peanut Arachis hypogaea provides insights into genome evolution and oil improvement.</title>
        <authorList>
            <person name="Chen X."/>
        </authorList>
    </citation>
    <scope>NUCLEOTIDE SEQUENCE [LARGE SCALE GENOMIC DNA]</scope>
    <source>
        <strain evidence="3">cv. Fuhuasheng</strain>
        <tissue evidence="2">Leaves</tissue>
    </source>
</reference>
<keyword evidence="1" id="KW-0812">Transmembrane</keyword>
<keyword evidence="1" id="KW-1133">Transmembrane helix</keyword>
<dbReference type="Proteomes" id="UP000289738">
    <property type="component" value="Chromosome A01"/>
</dbReference>
<feature type="transmembrane region" description="Helical" evidence="1">
    <location>
        <begin position="16"/>
        <end position="37"/>
    </location>
</feature>
<proteinExistence type="predicted"/>
<keyword evidence="3" id="KW-1185">Reference proteome</keyword>
<comment type="caution">
    <text evidence="2">The sequence shown here is derived from an EMBL/GenBank/DDBJ whole genome shotgun (WGS) entry which is preliminary data.</text>
</comment>
<keyword evidence="1" id="KW-0472">Membrane</keyword>
<organism evidence="2 3">
    <name type="scientific">Arachis hypogaea</name>
    <name type="common">Peanut</name>
    <dbReference type="NCBI Taxonomy" id="3818"/>
    <lineage>
        <taxon>Eukaryota</taxon>
        <taxon>Viridiplantae</taxon>
        <taxon>Streptophyta</taxon>
        <taxon>Embryophyta</taxon>
        <taxon>Tracheophyta</taxon>
        <taxon>Spermatophyta</taxon>
        <taxon>Magnoliopsida</taxon>
        <taxon>eudicotyledons</taxon>
        <taxon>Gunneridae</taxon>
        <taxon>Pentapetalae</taxon>
        <taxon>rosids</taxon>
        <taxon>fabids</taxon>
        <taxon>Fabales</taxon>
        <taxon>Fabaceae</taxon>
        <taxon>Papilionoideae</taxon>
        <taxon>50 kb inversion clade</taxon>
        <taxon>dalbergioids sensu lato</taxon>
        <taxon>Dalbergieae</taxon>
        <taxon>Pterocarpus clade</taxon>
        <taxon>Arachis</taxon>
    </lineage>
</organism>
<evidence type="ECO:0000256" key="1">
    <source>
        <dbReference type="SAM" id="Phobius"/>
    </source>
</evidence>
<evidence type="ECO:0000313" key="2">
    <source>
        <dbReference type="EMBL" id="RYR79075.1"/>
    </source>
</evidence>
<dbReference type="EMBL" id="SDMP01000001">
    <property type="protein sequence ID" value="RYR79075.1"/>
    <property type="molecule type" value="Genomic_DNA"/>
</dbReference>
<protein>
    <submittedName>
        <fullName evidence="2">Uncharacterized protein</fullName>
    </submittedName>
</protein>
<accession>A0A445EUC3</accession>
<sequence length="58" mass="6879">MFPKKSGFVIDKSFVFWFYFCIGECLSPICIFLLLILMKLFLSIRSPVGFTFIYLCFF</sequence>